<protein>
    <recommendedName>
        <fullName evidence="1">DUF6879 domain-containing protein</fullName>
    </recommendedName>
</protein>
<comment type="caution">
    <text evidence="2">The sequence shown here is derived from an EMBL/GenBank/DDBJ whole genome shotgun (WGS) entry which is preliminary data.</text>
</comment>
<name>A0ABU2LCS3_9ACTN</name>
<keyword evidence="3" id="KW-1185">Reference proteome</keyword>
<evidence type="ECO:0000313" key="2">
    <source>
        <dbReference type="EMBL" id="MDT0309379.1"/>
    </source>
</evidence>
<proteinExistence type="predicted"/>
<accession>A0ABU2LCS3</accession>
<gene>
    <name evidence="2" type="ORF">RM780_20795</name>
</gene>
<sequence>MHHFAGDGSLVRDQFSSDPALLKLFAMSFEAAWERGIPHENFWV</sequence>
<reference evidence="3" key="1">
    <citation type="submission" date="2023-07" db="EMBL/GenBank/DDBJ databases">
        <title>30 novel species of actinomycetes from the DSMZ collection.</title>
        <authorList>
            <person name="Nouioui I."/>
        </authorList>
    </citation>
    <scope>NUCLEOTIDE SEQUENCE [LARGE SCALE GENOMIC DNA]</scope>
    <source>
        <strain evidence="3">DSM 44917</strain>
    </source>
</reference>
<dbReference type="Proteomes" id="UP001183388">
    <property type="component" value="Unassembled WGS sequence"/>
</dbReference>
<organism evidence="2 3">
    <name type="scientific">Streptomyces boetiae</name>
    <dbReference type="NCBI Taxonomy" id="3075541"/>
    <lineage>
        <taxon>Bacteria</taxon>
        <taxon>Bacillati</taxon>
        <taxon>Actinomycetota</taxon>
        <taxon>Actinomycetes</taxon>
        <taxon>Kitasatosporales</taxon>
        <taxon>Streptomycetaceae</taxon>
        <taxon>Streptomyces</taxon>
    </lineage>
</organism>
<evidence type="ECO:0000313" key="3">
    <source>
        <dbReference type="Proteomes" id="UP001183388"/>
    </source>
</evidence>
<dbReference type="EMBL" id="JAVREN010000036">
    <property type="protein sequence ID" value="MDT0309379.1"/>
    <property type="molecule type" value="Genomic_DNA"/>
</dbReference>
<feature type="domain" description="DUF6879" evidence="1">
    <location>
        <begin position="2"/>
        <end position="43"/>
    </location>
</feature>
<evidence type="ECO:0000259" key="1">
    <source>
        <dbReference type="Pfam" id="PF21806"/>
    </source>
</evidence>
<dbReference type="RefSeq" id="WP_311632340.1">
    <property type="nucleotide sequence ID" value="NZ_JAVREN010000036.1"/>
</dbReference>
<dbReference type="Pfam" id="PF21806">
    <property type="entry name" value="DUF6879"/>
    <property type="match status" value="1"/>
</dbReference>
<dbReference type="InterPro" id="IPR049244">
    <property type="entry name" value="DUF6879"/>
</dbReference>